<dbReference type="FunCoup" id="A0A1Y1UDV1">
    <property type="interactions" value="24"/>
</dbReference>
<evidence type="ECO:0000256" key="4">
    <source>
        <dbReference type="ARBA" id="ARBA00023136"/>
    </source>
</evidence>
<evidence type="ECO:0000313" key="7">
    <source>
        <dbReference type="Proteomes" id="UP000193218"/>
    </source>
</evidence>
<feature type="transmembrane region" description="Helical" evidence="5">
    <location>
        <begin position="80"/>
        <end position="103"/>
    </location>
</feature>
<name>A0A1Y1UDV1_9TREE</name>
<evidence type="ECO:0000256" key="1">
    <source>
        <dbReference type="ARBA" id="ARBA00004141"/>
    </source>
</evidence>
<feature type="transmembrane region" description="Helical" evidence="5">
    <location>
        <begin position="289"/>
        <end position="308"/>
    </location>
</feature>
<dbReference type="InterPro" id="IPR007568">
    <property type="entry name" value="RTA1"/>
</dbReference>
<feature type="transmembrane region" description="Helical" evidence="5">
    <location>
        <begin position="115"/>
        <end position="135"/>
    </location>
</feature>
<feature type="transmembrane region" description="Helical" evidence="5">
    <location>
        <begin position="155"/>
        <end position="179"/>
    </location>
</feature>
<organism evidence="6 7">
    <name type="scientific">Kockovaella imperatae</name>
    <dbReference type="NCBI Taxonomy" id="4999"/>
    <lineage>
        <taxon>Eukaryota</taxon>
        <taxon>Fungi</taxon>
        <taxon>Dikarya</taxon>
        <taxon>Basidiomycota</taxon>
        <taxon>Agaricomycotina</taxon>
        <taxon>Tremellomycetes</taxon>
        <taxon>Tremellales</taxon>
        <taxon>Cuniculitremaceae</taxon>
        <taxon>Kockovaella</taxon>
    </lineage>
</organism>
<dbReference type="PANTHER" id="PTHR31465:SF9">
    <property type="entry name" value="SPHINGOID LONG-CHAIN BASE TRANSPORTER RSB1"/>
    <property type="match status" value="1"/>
</dbReference>
<dbReference type="GO" id="GO:0000324">
    <property type="term" value="C:fungal-type vacuole"/>
    <property type="evidence" value="ECO:0007669"/>
    <property type="project" value="TreeGrafter"/>
</dbReference>
<dbReference type="GeneID" id="33557873"/>
<accession>A0A1Y1UDV1</accession>
<comment type="subcellular location">
    <subcellularLocation>
        <location evidence="1">Membrane</location>
        <topology evidence="1">Multi-pass membrane protein</topology>
    </subcellularLocation>
</comment>
<gene>
    <name evidence="6" type="ORF">BD324DRAFT_627947</name>
</gene>
<dbReference type="RefSeq" id="XP_021870322.1">
    <property type="nucleotide sequence ID" value="XM_022016064.1"/>
</dbReference>
<dbReference type="Pfam" id="PF04479">
    <property type="entry name" value="RTA1"/>
    <property type="match status" value="1"/>
</dbReference>
<dbReference type="OrthoDB" id="3358017at2759"/>
<feature type="transmembrane region" description="Helical" evidence="5">
    <location>
        <begin position="15"/>
        <end position="35"/>
    </location>
</feature>
<dbReference type="PANTHER" id="PTHR31465">
    <property type="entry name" value="PROTEIN RTA1-RELATED"/>
    <property type="match status" value="1"/>
</dbReference>
<dbReference type="AlphaFoldDB" id="A0A1Y1UDV1"/>
<evidence type="ECO:0000256" key="5">
    <source>
        <dbReference type="SAM" id="Phobius"/>
    </source>
</evidence>
<evidence type="ECO:0000256" key="3">
    <source>
        <dbReference type="ARBA" id="ARBA00022989"/>
    </source>
</evidence>
<protein>
    <submittedName>
        <fullName evidence="6">RTA-like protein</fullName>
    </submittedName>
</protein>
<keyword evidence="4 5" id="KW-0472">Membrane</keyword>
<dbReference type="STRING" id="4999.A0A1Y1UDV1"/>
<dbReference type="InParanoid" id="A0A1Y1UDV1"/>
<keyword evidence="3 5" id="KW-1133">Transmembrane helix</keyword>
<sequence length="321" mass="35495">MSTHTDSSNYGYTPSVAWCSVFIALFSLSGLLHIYQAWRAKYWVIFPTLVIGAAVEVLGWSGRLWSSQNVLLLTPFLMQISTLILAPCFFSAWDYVLLGSAIAKLGPQYSLLRPRWYFIVFITADLISIVLQAVGGGQASSSAAEGAPTQSATDIMVAGIIFQLISMVVFVSLGLDFILRATQKRPYAFQARRIAAEQSRVGNIEAGTGNTLESSTSMSRSASDQILQEKPARANELNGTVRQWWILLGAALISSAMIICRGVYRSIELKQGWEGYLITHEIYQSLLDGIPMLIAVGVFNVIHPSYLLPKKRSWKSYHLEE</sequence>
<feature type="transmembrane region" description="Helical" evidence="5">
    <location>
        <begin position="42"/>
        <end position="60"/>
    </location>
</feature>
<reference evidence="6 7" key="1">
    <citation type="submission" date="2017-03" db="EMBL/GenBank/DDBJ databases">
        <title>Widespread Adenine N6-methylation of Active Genes in Fungi.</title>
        <authorList>
            <consortium name="DOE Joint Genome Institute"/>
            <person name="Mondo S.J."/>
            <person name="Dannebaum R.O."/>
            <person name="Kuo R.C."/>
            <person name="Louie K.B."/>
            <person name="Bewick A.J."/>
            <person name="Labutti K."/>
            <person name="Haridas S."/>
            <person name="Kuo A."/>
            <person name="Salamov A."/>
            <person name="Ahrendt S.R."/>
            <person name="Lau R."/>
            <person name="Bowen B.P."/>
            <person name="Lipzen A."/>
            <person name="Sullivan W."/>
            <person name="Andreopoulos W.B."/>
            <person name="Clum A."/>
            <person name="Lindquist E."/>
            <person name="Daum C."/>
            <person name="Northen T.R."/>
            <person name="Ramamoorthy G."/>
            <person name="Schmitz R.J."/>
            <person name="Gryganskyi A."/>
            <person name="Culley D."/>
            <person name="Magnuson J."/>
            <person name="James T.Y."/>
            <person name="O'Malley M.A."/>
            <person name="Stajich J.E."/>
            <person name="Spatafora J.W."/>
            <person name="Visel A."/>
            <person name="Grigoriev I.V."/>
        </authorList>
    </citation>
    <scope>NUCLEOTIDE SEQUENCE [LARGE SCALE GENOMIC DNA]</scope>
    <source>
        <strain evidence="6 7">NRRL Y-17943</strain>
    </source>
</reference>
<comment type="caution">
    <text evidence="6">The sequence shown here is derived from an EMBL/GenBank/DDBJ whole genome shotgun (WGS) entry which is preliminary data.</text>
</comment>
<feature type="transmembrane region" description="Helical" evidence="5">
    <location>
        <begin position="244"/>
        <end position="264"/>
    </location>
</feature>
<dbReference type="EMBL" id="NBSH01000008">
    <property type="protein sequence ID" value="ORX36221.1"/>
    <property type="molecule type" value="Genomic_DNA"/>
</dbReference>
<proteinExistence type="predicted"/>
<keyword evidence="2 5" id="KW-0812">Transmembrane</keyword>
<evidence type="ECO:0000256" key="2">
    <source>
        <dbReference type="ARBA" id="ARBA00022692"/>
    </source>
</evidence>
<evidence type="ECO:0000313" key="6">
    <source>
        <dbReference type="EMBL" id="ORX36221.1"/>
    </source>
</evidence>
<dbReference type="GO" id="GO:0005886">
    <property type="term" value="C:plasma membrane"/>
    <property type="evidence" value="ECO:0007669"/>
    <property type="project" value="TreeGrafter"/>
</dbReference>
<keyword evidence="7" id="KW-1185">Reference proteome</keyword>
<dbReference type="Proteomes" id="UP000193218">
    <property type="component" value="Unassembled WGS sequence"/>
</dbReference>